<dbReference type="SUPFAM" id="SSF49265">
    <property type="entry name" value="Fibronectin type III"/>
    <property type="match status" value="1"/>
</dbReference>
<keyword evidence="13" id="KW-0675">Receptor</keyword>
<keyword evidence="11 17" id="KW-0472">Membrane</keyword>
<keyword evidence="9 16" id="KW-0067">ATP-binding</keyword>
<dbReference type="EC" id="2.7.10.1" evidence="2"/>
<feature type="domain" description="Protein kinase" evidence="18">
    <location>
        <begin position="518"/>
        <end position="962"/>
    </location>
</feature>
<dbReference type="SMART" id="SM00219">
    <property type="entry name" value="TyrKc"/>
    <property type="match status" value="1"/>
</dbReference>
<keyword evidence="10 17" id="KW-1133">Transmembrane helix</keyword>
<keyword evidence="14" id="KW-0325">Glycoprotein</keyword>
<dbReference type="GO" id="GO:0005524">
    <property type="term" value="F:ATP binding"/>
    <property type="evidence" value="ECO:0007669"/>
    <property type="project" value="UniProtKB-UniRule"/>
</dbReference>
<dbReference type="InterPro" id="IPR017441">
    <property type="entry name" value="Protein_kinase_ATP_BS"/>
</dbReference>
<dbReference type="InterPro" id="IPR050122">
    <property type="entry name" value="RTK"/>
</dbReference>
<dbReference type="Proteomes" id="UP000594454">
    <property type="component" value="Chromosome 1"/>
</dbReference>
<dbReference type="CDD" id="cd00192">
    <property type="entry name" value="PTKc"/>
    <property type="match status" value="1"/>
</dbReference>
<dbReference type="PROSITE" id="PS00107">
    <property type="entry name" value="PROTEIN_KINASE_ATP"/>
    <property type="match status" value="1"/>
</dbReference>
<dbReference type="FunCoup" id="A0A7R8UA62">
    <property type="interactions" value="76"/>
</dbReference>
<evidence type="ECO:0000256" key="2">
    <source>
        <dbReference type="ARBA" id="ARBA00011902"/>
    </source>
</evidence>
<comment type="subcellular location">
    <subcellularLocation>
        <location evidence="1">Membrane</location>
        <topology evidence="1">Single-pass type I membrane protein</topology>
    </subcellularLocation>
</comment>
<dbReference type="GO" id="GO:0030154">
    <property type="term" value="P:cell differentiation"/>
    <property type="evidence" value="ECO:0007669"/>
    <property type="project" value="UniProtKB-ARBA"/>
</dbReference>
<keyword evidence="12" id="KW-0829">Tyrosine-protein kinase</keyword>
<reference evidence="19 20" key="1">
    <citation type="submission" date="2020-11" db="EMBL/GenBank/DDBJ databases">
        <authorList>
            <person name="Wallbank WR R."/>
            <person name="Pardo Diaz C."/>
            <person name="Kozak K."/>
            <person name="Martin S."/>
            <person name="Jiggins C."/>
            <person name="Moest M."/>
            <person name="Warren A I."/>
            <person name="Generalovic N T."/>
            <person name="Byers J.R.P. K."/>
            <person name="Montejo-Kovacevich G."/>
            <person name="Yen C E."/>
        </authorList>
    </citation>
    <scope>NUCLEOTIDE SEQUENCE [LARGE SCALE GENOMIC DNA]</scope>
</reference>
<evidence type="ECO:0000313" key="20">
    <source>
        <dbReference type="Proteomes" id="UP000594454"/>
    </source>
</evidence>
<keyword evidence="8" id="KW-0418">Kinase</keyword>
<dbReference type="PANTHER" id="PTHR24416:SF620">
    <property type="entry name" value="TYROSINE-PROTEIN KINASE RECEPTOR TORSO"/>
    <property type="match status" value="1"/>
</dbReference>
<dbReference type="GO" id="GO:0007169">
    <property type="term" value="P:cell surface receptor protein tyrosine kinase signaling pathway"/>
    <property type="evidence" value="ECO:0007669"/>
    <property type="project" value="TreeGrafter"/>
</dbReference>
<dbReference type="InterPro" id="IPR013783">
    <property type="entry name" value="Ig-like_fold"/>
</dbReference>
<accession>A0A7R8UA62</accession>
<evidence type="ECO:0000256" key="15">
    <source>
        <dbReference type="ARBA" id="ARBA00051243"/>
    </source>
</evidence>
<evidence type="ECO:0000256" key="13">
    <source>
        <dbReference type="ARBA" id="ARBA00023170"/>
    </source>
</evidence>
<evidence type="ECO:0000256" key="9">
    <source>
        <dbReference type="ARBA" id="ARBA00022840"/>
    </source>
</evidence>
<dbReference type="GO" id="GO:0004714">
    <property type="term" value="F:transmembrane receptor protein tyrosine kinase activity"/>
    <property type="evidence" value="ECO:0007669"/>
    <property type="project" value="UniProtKB-EC"/>
</dbReference>
<evidence type="ECO:0000256" key="12">
    <source>
        <dbReference type="ARBA" id="ARBA00023137"/>
    </source>
</evidence>
<dbReference type="InterPro" id="IPR000719">
    <property type="entry name" value="Prot_kinase_dom"/>
</dbReference>
<evidence type="ECO:0000256" key="5">
    <source>
        <dbReference type="ARBA" id="ARBA00022729"/>
    </source>
</evidence>
<evidence type="ECO:0000256" key="3">
    <source>
        <dbReference type="ARBA" id="ARBA00022679"/>
    </source>
</evidence>
<gene>
    <name evidence="19" type="ORF">HERILL_LOCUS413</name>
</gene>
<keyword evidence="6" id="KW-0677">Repeat</keyword>
<evidence type="ECO:0000256" key="4">
    <source>
        <dbReference type="ARBA" id="ARBA00022692"/>
    </source>
</evidence>
<dbReference type="InterPro" id="IPR020635">
    <property type="entry name" value="Tyr_kinase_cat_dom"/>
</dbReference>
<dbReference type="PANTHER" id="PTHR24416">
    <property type="entry name" value="TYROSINE-PROTEIN KINASE RECEPTOR"/>
    <property type="match status" value="1"/>
</dbReference>
<dbReference type="OrthoDB" id="3256376at2759"/>
<dbReference type="CDD" id="cd00063">
    <property type="entry name" value="FN3"/>
    <property type="match status" value="1"/>
</dbReference>
<dbReference type="GO" id="GO:1902533">
    <property type="term" value="P:positive regulation of intracellular signal transduction"/>
    <property type="evidence" value="ECO:0007669"/>
    <property type="project" value="UniProtKB-ARBA"/>
</dbReference>
<proteinExistence type="predicted"/>
<name>A0A7R8UA62_HERIL</name>
<evidence type="ECO:0000259" key="18">
    <source>
        <dbReference type="PROSITE" id="PS50011"/>
    </source>
</evidence>
<comment type="catalytic activity">
    <reaction evidence="15">
        <text>L-tyrosyl-[protein] + ATP = O-phospho-L-tyrosyl-[protein] + ADP + H(+)</text>
        <dbReference type="Rhea" id="RHEA:10596"/>
        <dbReference type="Rhea" id="RHEA-COMP:10136"/>
        <dbReference type="Rhea" id="RHEA-COMP:20101"/>
        <dbReference type="ChEBI" id="CHEBI:15378"/>
        <dbReference type="ChEBI" id="CHEBI:30616"/>
        <dbReference type="ChEBI" id="CHEBI:46858"/>
        <dbReference type="ChEBI" id="CHEBI:61978"/>
        <dbReference type="ChEBI" id="CHEBI:456216"/>
        <dbReference type="EC" id="2.7.10.1"/>
    </reaction>
</comment>
<keyword evidence="4 17" id="KW-0812">Transmembrane</keyword>
<protein>
    <recommendedName>
        <fullName evidence="2">receptor protein-tyrosine kinase</fullName>
        <ecNumber evidence="2">2.7.10.1</ecNumber>
    </recommendedName>
</protein>
<dbReference type="FunFam" id="1.10.510.10:FF:000190">
    <property type="entry name" value="Proto-oncogene tyrosine-protein kinase receptor Ret"/>
    <property type="match status" value="1"/>
</dbReference>
<evidence type="ECO:0000256" key="17">
    <source>
        <dbReference type="SAM" id="Phobius"/>
    </source>
</evidence>
<evidence type="ECO:0000256" key="14">
    <source>
        <dbReference type="ARBA" id="ARBA00023180"/>
    </source>
</evidence>
<dbReference type="PROSITE" id="PS50011">
    <property type="entry name" value="PROTEIN_KINASE_DOM"/>
    <property type="match status" value="1"/>
</dbReference>
<dbReference type="PROSITE" id="PS00109">
    <property type="entry name" value="PROTEIN_KINASE_TYR"/>
    <property type="match status" value="1"/>
</dbReference>
<organism evidence="19 20">
    <name type="scientific">Hermetia illucens</name>
    <name type="common">Black soldier fly</name>
    <dbReference type="NCBI Taxonomy" id="343691"/>
    <lineage>
        <taxon>Eukaryota</taxon>
        <taxon>Metazoa</taxon>
        <taxon>Ecdysozoa</taxon>
        <taxon>Arthropoda</taxon>
        <taxon>Hexapoda</taxon>
        <taxon>Insecta</taxon>
        <taxon>Pterygota</taxon>
        <taxon>Neoptera</taxon>
        <taxon>Endopterygota</taxon>
        <taxon>Diptera</taxon>
        <taxon>Brachycera</taxon>
        <taxon>Stratiomyomorpha</taxon>
        <taxon>Stratiomyidae</taxon>
        <taxon>Hermetiinae</taxon>
        <taxon>Hermetia</taxon>
    </lineage>
</organism>
<keyword evidence="3" id="KW-0808">Transferase</keyword>
<dbReference type="InterPro" id="IPR003961">
    <property type="entry name" value="FN3_dom"/>
</dbReference>
<dbReference type="InterPro" id="IPR036116">
    <property type="entry name" value="FN3_sf"/>
</dbReference>
<dbReference type="InterPro" id="IPR001245">
    <property type="entry name" value="Ser-Thr/Tyr_kinase_cat_dom"/>
</dbReference>
<dbReference type="InterPro" id="IPR011009">
    <property type="entry name" value="Kinase-like_dom_sf"/>
</dbReference>
<dbReference type="GO" id="GO:0007399">
    <property type="term" value="P:nervous system development"/>
    <property type="evidence" value="ECO:0007669"/>
    <property type="project" value="UniProtKB-ARBA"/>
</dbReference>
<dbReference type="Gene3D" id="1.10.510.10">
    <property type="entry name" value="Transferase(Phosphotransferase) domain 1"/>
    <property type="match status" value="1"/>
</dbReference>
<keyword evidence="5" id="KW-0732">Signal</keyword>
<feature type="transmembrane region" description="Helical" evidence="17">
    <location>
        <begin position="427"/>
        <end position="449"/>
    </location>
</feature>
<keyword evidence="20" id="KW-1185">Reference proteome</keyword>
<feature type="binding site" evidence="16">
    <location>
        <position position="550"/>
    </location>
    <ligand>
        <name>ATP</name>
        <dbReference type="ChEBI" id="CHEBI:30616"/>
    </ligand>
</feature>
<dbReference type="AlphaFoldDB" id="A0A7R8UA62"/>
<dbReference type="InParanoid" id="A0A7R8UA62"/>
<dbReference type="GO" id="GO:0043235">
    <property type="term" value="C:receptor complex"/>
    <property type="evidence" value="ECO:0007669"/>
    <property type="project" value="TreeGrafter"/>
</dbReference>
<dbReference type="Gene3D" id="3.30.200.20">
    <property type="entry name" value="Phosphorylase Kinase, domain 1"/>
    <property type="match status" value="1"/>
</dbReference>
<evidence type="ECO:0000256" key="11">
    <source>
        <dbReference type="ARBA" id="ARBA00023136"/>
    </source>
</evidence>
<sequence length="995" mass="112928">MVIIKYISVFCFTLFFGYNHCDQLLVEVSSDSRIRQESACVARCLGEKKISSLKRCYKTCSEETNFPPLIRESNYIWTMELLCRNNTNLVFRISNQTNYNITSDYYGSDYDNDVDDSDMDPSGPTNNEEASHDNIFILWIYKATEGLSKQLIFLANSAIVNVGDLNQNSSYVVSLTMVTSNNRVTRIVENAEFTTLPDVYKPADVKNITLIKFEAEKDKKGMLQAQIGWLPADDMTCFYDVVLFYAGVPAVKEIRQPEELYTLTHHNISVGSSFQVGVRGVHKYNNKLFEGDLQSQEFQAPACLDWYRNNLTVCAPEKPKGLQVNHTHLSSNKYSISISWETPKQMPNYYGIKILDLDRKTPNETKINVTGDQTSQYIPSITINGFEYEVHLIAVSEGGKSSTMLGKTIDVLHIAESITGKSYALKLVSSIMIPILFIIFAALVMILVCNRRAKLKRYQERCKYFEELEKKAPVDPNSNFEFPVKTMPSNERLNLLQQQLENKLYINDVMEIDRDNVVLLDEVLGEGAFGLVRKGIAKLNTGKECDVAVKMLKDNPSIEDIKEFRREIDVMKFVGDHPNIVGIIGHCTKNIKEMLLLTEYCSRGNLLDYLRSEWHYHQSKQLVQNDIEDCCIAKLMDDKQPESIFNFDTSFIDKISISYKNISNQNTNESSPHILASPSGISEKEHHDDSAYPTNIVVNNAYELTTKCTSSCKCQVDIIPKNECLKTNEFETKYNNKIEIKGCKCRIRMLAVNESGSPIAIENHGYYKLITPKILDNIHTGEEGKPIVDGGGGGKNDRLTSGDLLQMAKQIALGMEFLSKNKVVHRDLAARNVLVSEDKSVKIADFGLSRDIYQENIYKKTGNGKLPIKWLALESMTHQVYTSQSDVWSYGVLLYEIVTLGGTPYPLIPTNRLLKLLKAGYRMEKPKNCSEALYDLMRSCWRTKPTERPTFTEVCRSLDELLMHSPEDETINLSLTEHVAKRSKSSSEESYLKPI</sequence>
<evidence type="ECO:0000256" key="8">
    <source>
        <dbReference type="ARBA" id="ARBA00022777"/>
    </source>
</evidence>
<evidence type="ECO:0000256" key="1">
    <source>
        <dbReference type="ARBA" id="ARBA00004479"/>
    </source>
</evidence>
<dbReference type="Pfam" id="PF07714">
    <property type="entry name" value="PK_Tyr_Ser-Thr"/>
    <property type="match status" value="2"/>
</dbReference>
<dbReference type="EMBL" id="LR899009">
    <property type="protein sequence ID" value="CAD7077035.1"/>
    <property type="molecule type" value="Genomic_DNA"/>
</dbReference>
<dbReference type="InterPro" id="IPR008266">
    <property type="entry name" value="Tyr_kinase_AS"/>
</dbReference>
<keyword evidence="7 16" id="KW-0547">Nucleotide-binding</keyword>
<evidence type="ECO:0000256" key="7">
    <source>
        <dbReference type="ARBA" id="ARBA00022741"/>
    </source>
</evidence>
<evidence type="ECO:0000256" key="6">
    <source>
        <dbReference type="ARBA" id="ARBA00022737"/>
    </source>
</evidence>
<dbReference type="GO" id="GO:0005886">
    <property type="term" value="C:plasma membrane"/>
    <property type="evidence" value="ECO:0007669"/>
    <property type="project" value="TreeGrafter"/>
</dbReference>
<dbReference type="Gene3D" id="2.60.40.10">
    <property type="entry name" value="Immunoglobulins"/>
    <property type="match status" value="1"/>
</dbReference>
<evidence type="ECO:0000256" key="16">
    <source>
        <dbReference type="PROSITE-ProRule" id="PRU10141"/>
    </source>
</evidence>
<dbReference type="SUPFAM" id="SSF56112">
    <property type="entry name" value="Protein kinase-like (PK-like)"/>
    <property type="match status" value="1"/>
</dbReference>
<evidence type="ECO:0000313" key="19">
    <source>
        <dbReference type="EMBL" id="CAD7077035.1"/>
    </source>
</evidence>
<evidence type="ECO:0000256" key="10">
    <source>
        <dbReference type="ARBA" id="ARBA00022989"/>
    </source>
</evidence>